<feature type="compositionally biased region" description="Acidic residues" evidence="1">
    <location>
        <begin position="153"/>
        <end position="171"/>
    </location>
</feature>
<reference evidence="3 4" key="1">
    <citation type="submission" date="2020-04" db="EMBL/GenBank/DDBJ databases">
        <title>Plant Genome Project.</title>
        <authorList>
            <person name="Zhang R.-G."/>
        </authorList>
    </citation>
    <scope>NUCLEOTIDE SEQUENCE [LARGE SCALE GENOMIC DNA]</scope>
    <source>
        <strain evidence="3">YNK0</strain>
        <tissue evidence="3">Leaf</tissue>
    </source>
</reference>
<evidence type="ECO:0000313" key="4">
    <source>
        <dbReference type="Proteomes" id="UP000655225"/>
    </source>
</evidence>
<feature type="compositionally biased region" description="Basic and acidic residues" evidence="1">
    <location>
        <begin position="142"/>
        <end position="152"/>
    </location>
</feature>
<feature type="compositionally biased region" description="Polar residues" evidence="1">
    <location>
        <begin position="279"/>
        <end position="289"/>
    </location>
</feature>
<feature type="compositionally biased region" description="Polar residues" evidence="1">
    <location>
        <begin position="491"/>
        <end position="501"/>
    </location>
</feature>
<feature type="compositionally biased region" description="Basic and acidic residues" evidence="1">
    <location>
        <begin position="194"/>
        <end position="214"/>
    </location>
</feature>
<feature type="compositionally biased region" description="Polar residues" evidence="1">
    <location>
        <begin position="301"/>
        <end position="345"/>
    </location>
</feature>
<feature type="compositionally biased region" description="Acidic residues" evidence="1">
    <location>
        <begin position="91"/>
        <end position="101"/>
    </location>
</feature>
<feature type="compositionally biased region" description="Basic and acidic residues" evidence="1">
    <location>
        <begin position="54"/>
        <end position="90"/>
    </location>
</feature>
<protein>
    <submittedName>
        <fullName evidence="3">Uncharacterized protein</fullName>
    </submittedName>
</protein>
<dbReference type="AlphaFoldDB" id="A0A835DAH9"/>
<accession>A0A835DAH9</accession>
<dbReference type="OrthoDB" id="1928179at2759"/>
<feature type="compositionally biased region" description="Basic and acidic residues" evidence="1">
    <location>
        <begin position="241"/>
        <end position="254"/>
    </location>
</feature>
<keyword evidence="2" id="KW-0812">Transmembrane</keyword>
<dbReference type="OMA" id="HDDNDCQ"/>
<comment type="caution">
    <text evidence="3">The sequence shown here is derived from an EMBL/GenBank/DDBJ whole genome shotgun (WGS) entry which is preliminary data.</text>
</comment>
<feature type="compositionally biased region" description="Polar residues" evidence="1">
    <location>
        <begin position="417"/>
        <end position="428"/>
    </location>
</feature>
<dbReference type="EMBL" id="JABCRI010000012">
    <property type="protein sequence ID" value="KAF8395986.1"/>
    <property type="molecule type" value="Genomic_DNA"/>
</dbReference>
<proteinExistence type="predicted"/>
<evidence type="ECO:0000256" key="2">
    <source>
        <dbReference type="SAM" id="Phobius"/>
    </source>
</evidence>
<feature type="transmembrane region" description="Helical" evidence="2">
    <location>
        <begin position="20"/>
        <end position="37"/>
    </location>
</feature>
<dbReference type="PANTHER" id="PTHR33700">
    <property type="entry name" value="MYB-LIKE PROTEIN X"/>
    <property type="match status" value="1"/>
</dbReference>
<sequence length="501" mass="55318">MFKQSPSRNQRSKGFKVKHVLQICLLLAVCIWLLYQVKYSHDKKKAFDESNAKISEKVQRDHEILKLGRKDPHPHPPMEETVTEKERHEEEETEEQEEEEEENKHEVEESKSDESEDDGRGGRDDEIDERDQEKVEEEAEHGEDFIDEHDPEKIEEEAERGEDFVDEDEKDKEEKEIKEQEDQIEDMGSSEDQYLDKGDRITQEAREEQYKGDDASSAVVRDTDAQITAETGDKGLGNSNEEERTEKNELEQENKIIGSEEVNVDQNDSALKVGKGETAENSTSVNATASEEKGNGIPLSTVPTEPNDQPEVNNNSTVVNGKTPASSLQNGTAIILHSTQDQNATIEAPTSIGDDSNLQTENSNTTVGGMQSDSKATLSTDKHAVGELADSSSNSELGLPEEQTMKSSATAGAKDGSASSTTNENANVVKNEKSDADTEKEKAEERSVSSVTNENADAVQSDPIDSSDSSIPQEKKEARTDLETLPETKTEGNNSEEAAAE</sequence>
<dbReference type="PANTHER" id="PTHR33700:SF4">
    <property type="entry name" value="MYB-LIKE PROTEIN X"/>
    <property type="match status" value="1"/>
</dbReference>
<dbReference type="Proteomes" id="UP000655225">
    <property type="component" value="Unassembled WGS sequence"/>
</dbReference>
<feature type="region of interest" description="Disordered" evidence="1">
    <location>
        <begin position="54"/>
        <end position="501"/>
    </location>
</feature>
<feature type="compositionally biased region" description="Basic and acidic residues" evidence="1">
    <location>
        <begin position="172"/>
        <end position="181"/>
    </location>
</feature>
<feature type="compositionally biased region" description="Basic and acidic residues" evidence="1">
    <location>
        <begin position="473"/>
        <end position="490"/>
    </location>
</feature>
<evidence type="ECO:0000313" key="3">
    <source>
        <dbReference type="EMBL" id="KAF8395986.1"/>
    </source>
</evidence>
<keyword evidence="2" id="KW-1133">Transmembrane helix</keyword>
<evidence type="ECO:0000256" key="1">
    <source>
        <dbReference type="SAM" id="MobiDB-lite"/>
    </source>
</evidence>
<feature type="compositionally biased region" description="Low complexity" evidence="1">
    <location>
        <begin position="461"/>
        <end position="472"/>
    </location>
</feature>
<keyword evidence="4" id="KW-1185">Reference proteome</keyword>
<keyword evidence="2" id="KW-0472">Membrane</keyword>
<gene>
    <name evidence="3" type="ORF">HHK36_017597</name>
</gene>
<feature type="compositionally biased region" description="Basic and acidic residues" evidence="1">
    <location>
        <begin position="102"/>
        <end position="124"/>
    </location>
</feature>
<feature type="compositionally biased region" description="Acidic residues" evidence="1">
    <location>
        <begin position="125"/>
        <end position="141"/>
    </location>
</feature>
<feature type="compositionally biased region" description="Basic and acidic residues" evidence="1">
    <location>
        <begin position="430"/>
        <end position="447"/>
    </location>
</feature>
<feature type="compositionally biased region" description="Polar residues" evidence="1">
    <location>
        <begin position="353"/>
        <end position="379"/>
    </location>
</feature>
<name>A0A835DAH9_TETSI</name>
<organism evidence="3 4">
    <name type="scientific">Tetracentron sinense</name>
    <name type="common">Spur-leaf</name>
    <dbReference type="NCBI Taxonomy" id="13715"/>
    <lineage>
        <taxon>Eukaryota</taxon>
        <taxon>Viridiplantae</taxon>
        <taxon>Streptophyta</taxon>
        <taxon>Embryophyta</taxon>
        <taxon>Tracheophyta</taxon>
        <taxon>Spermatophyta</taxon>
        <taxon>Magnoliopsida</taxon>
        <taxon>Trochodendrales</taxon>
        <taxon>Trochodendraceae</taxon>
        <taxon>Tetracentron</taxon>
    </lineage>
</organism>